<name>A0AA40BVD9_9PEZI</name>
<evidence type="ECO:0000256" key="1">
    <source>
        <dbReference type="SAM" id="SignalP"/>
    </source>
</evidence>
<reference evidence="2" key="1">
    <citation type="submission" date="2023-06" db="EMBL/GenBank/DDBJ databases">
        <title>Genome-scale phylogeny and comparative genomics of the fungal order Sordariales.</title>
        <authorList>
            <consortium name="Lawrence Berkeley National Laboratory"/>
            <person name="Hensen N."/>
            <person name="Bonometti L."/>
            <person name="Westerberg I."/>
            <person name="Brannstrom I.O."/>
            <person name="Guillou S."/>
            <person name="Cros-Aarteil S."/>
            <person name="Calhoun S."/>
            <person name="Haridas S."/>
            <person name="Kuo A."/>
            <person name="Mondo S."/>
            <person name="Pangilinan J."/>
            <person name="Riley R."/>
            <person name="LaButti K."/>
            <person name="Andreopoulos B."/>
            <person name="Lipzen A."/>
            <person name="Chen C."/>
            <person name="Yanf M."/>
            <person name="Daum C."/>
            <person name="Ng V."/>
            <person name="Clum A."/>
            <person name="Steindorff A."/>
            <person name="Ohm R."/>
            <person name="Martin F."/>
            <person name="Silar P."/>
            <person name="Natvig D."/>
            <person name="Lalanne C."/>
            <person name="Gautier V."/>
            <person name="Ament-velasquez S.L."/>
            <person name="Kruys A."/>
            <person name="Hutchinson M.I."/>
            <person name="Powell A.J."/>
            <person name="Barry K."/>
            <person name="Miller A.N."/>
            <person name="Grigoriev I.V."/>
            <person name="Debuchy R."/>
            <person name="Gladieux P."/>
            <person name="Thoren M.H."/>
            <person name="Johannesson H."/>
        </authorList>
    </citation>
    <scope>NUCLEOTIDE SEQUENCE</scope>
    <source>
        <strain evidence="2">SMH3391-2</strain>
    </source>
</reference>
<organism evidence="2 3">
    <name type="scientific">Bombardia bombarda</name>
    <dbReference type="NCBI Taxonomy" id="252184"/>
    <lineage>
        <taxon>Eukaryota</taxon>
        <taxon>Fungi</taxon>
        <taxon>Dikarya</taxon>
        <taxon>Ascomycota</taxon>
        <taxon>Pezizomycotina</taxon>
        <taxon>Sordariomycetes</taxon>
        <taxon>Sordariomycetidae</taxon>
        <taxon>Sordariales</taxon>
        <taxon>Lasiosphaeriaceae</taxon>
        <taxon>Bombardia</taxon>
    </lineage>
</organism>
<keyword evidence="3" id="KW-1185">Reference proteome</keyword>
<dbReference type="EMBL" id="JAULSR010000007">
    <property type="protein sequence ID" value="KAK0615020.1"/>
    <property type="molecule type" value="Genomic_DNA"/>
</dbReference>
<evidence type="ECO:0000313" key="2">
    <source>
        <dbReference type="EMBL" id="KAK0615020.1"/>
    </source>
</evidence>
<gene>
    <name evidence="2" type="ORF">B0T17DRAFT_540861</name>
</gene>
<keyword evidence="1" id="KW-0732">Signal</keyword>
<comment type="caution">
    <text evidence="2">The sequence shown here is derived from an EMBL/GenBank/DDBJ whole genome shotgun (WGS) entry which is preliminary data.</text>
</comment>
<feature type="signal peptide" evidence="1">
    <location>
        <begin position="1"/>
        <end position="16"/>
    </location>
</feature>
<dbReference type="AlphaFoldDB" id="A0AA40BVD9"/>
<evidence type="ECO:0008006" key="4">
    <source>
        <dbReference type="Google" id="ProtNLM"/>
    </source>
</evidence>
<dbReference type="Proteomes" id="UP001174934">
    <property type="component" value="Unassembled WGS sequence"/>
</dbReference>
<proteinExistence type="predicted"/>
<feature type="chain" id="PRO_5041278908" description="Secreted protein" evidence="1">
    <location>
        <begin position="17"/>
        <end position="120"/>
    </location>
</feature>
<protein>
    <recommendedName>
        <fullName evidence="4">Secreted protein</fullName>
    </recommendedName>
</protein>
<evidence type="ECO:0000313" key="3">
    <source>
        <dbReference type="Proteomes" id="UP001174934"/>
    </source>
</evidence>
<sequence length="120" mass="12707">MALGLLFSIMVPELWCSQEDGGSRSLVCPTDVANGPHNKPGTKGGASPASCAVGPLVIPPFDLFDVGKVVFAPCVGASRQRRLLTLTCSLRPFVSWLARQARTASQPPEVDCHKSCNVLT</sequence>
<accession>A0AA40BVD9</accession>